<dbReference type="GO" id="GO:0046983">
    <property type="term" value="F:protein dimerization activity"/>
    <property type="evidence" value="ECO:0007669"/>
    <property type="project" value="InterPro"/>
</dbReference>
<keyword evidence="17 24" id="KW-1133">Transmembrane helix</keyword>
<dbReference type="InterPro" id="IPR036890">
    <property type="entry name" value="HATPase_C_sf"/>
</dbReference>
<keyword evidence="15 26" id="KW-0418">Kinase</keyword>
<reference evidence="26 27" key="1">
    <citation type="submission" date="2018-06" db="EMBL/GenBank/DDBJ databases">
        <title>Genomic Encyclopedia of Type Strains, Phase III (KMG-III): the genomes of soil and plant-associated and newly described type strains.</title>
        <authorList>
            <person name="Whitman W."/>
        </authorList>
    </citation>
    <scope>NUCLEOTIDE SEQUENCE [LARGE SCALE GENOMIC DNA]</scope>
    <source>
        <strain evidence="26 27">CECT 7732</strain>
    </source>
</reference>
<dbReference type="PANTHER" id="PTHR24421:SF10">
    <property type="entry name" value="NITRATE_NITRITE SENSOR PROTEIN NARQ"/>
    <property type="match status" value="1"/>
</dbReference>
<dbReference type="Gene3D" id="3.30.565.10">
    <property type="entry name" value="Histidine kinase-like ATPase, C-terminal domain"/>
    <property type="match status" value="1"/>
</dbReference>
<dbReference type="GO" id="GO:0005524">
    <property type="term" value="F:ATP binding"/>
    <property type="evidence" value="ECO:0007669"/>
    <property type="project" value="UniProtKB-KW"/>
</dbReference>
<dbReference type="Pfam" id="PF07730">
    <property type="entry name" value="HisKA_3"/>
    <property type="match status" value="1"/>
</dbReference>
<evidence type="ECO:0000256" key="16">
    <source>
        <dbReference type="ARBA" id="ARBA00022840"/>
    </source>
</evidence>
<keyword evidence="14" id="KW-0547">Nucleotide-binding</keyword>
<evidence type="ECO:0000256" key="4">
    <source>
        <dbReference type="ARBA" id="ARBA00004651"/>
    </source>
</evidence>
<keyword evidence="21 24" id="KW-0472">Membrane</keyword>
<evidence type="ECO:0000256" key="24">
    <source>
        <dbReference type="SAM" id="Phobius"/>
    </source>
</evidence>
<dbReference type="CDD" id="cd16917">
    <property type="entry name" value="HATPase_UhpB-NarQ-NarX-like"/>
    <property type="match status" value="1"/>
</dbReference>
<dbReference type="PIRSF" id="PIRSF037314">
    <property type="entry name" value="STHK_MctS"/>
    <property type="match status" value="1"/>
</dbReference>
<dbReference type="InterPro" id="IPR033480">
    <property type="entry name" value="sCache_2"/>
</dbReference>
<evidence type="ECO:0000256" key="8">
    <source>
        <dbReference type="ARBA" id="ARBA00022485"/>
    </source>
</evidence>
<dbReference type="InterPro" id="IPR005467">
    <property type="entry name" value="His_kinase_dom"/>
</dbReference>
<proteinExistence type="predicted"/>
<organism evidence="26 27">
    <name type="scientific">Marinomonas aquiplantarum</name>
    <dbReference type="NCBI Taxonomy" id="491951"/>
    <lineage>
        <taxon>Bacteria</taxon>
        <taxon>Pseudomonadati</taxon>
        <taxon>Pseudomonadota</taxon>
        <taxon>Gammaproteobacteria</taxon>
        <taxon>Oceanospirillales</taxon>
        <taxon>Oceanospirillaceae</taxon>
        <taxon>Marinomonas</taxon>
    </lineage>
</organism>
<evidence type="ECO:0000256" key="14">
    <source>
        <dbReference type="ARBA" id="ARBA00022741"/>
    </source>
</evidence>
<dbReference type="RefSeq" id="WP_113873794.1">
    <property type="nucleotide sequence ID" value="NZ_QNRF01000003.1"/>
</dbReference>
<dbReference type="Gene3D" id="1.20.5.1930">
    <property type="match status" value="1"/>
</dbReference>
<evidence type="ECO:0000256" key="6">
    <source>
        <dbReference type="ARBA" id="ARBA00017322"/>
    </source>
</evidence>
<dbReference type="OrthoDB" id="9797605at2"/>
<evidence type="ECO:0000256" key="1">
    <source>
        <dbReference type="ARBA" id="ARBA00000085"/>
    </source>
</evidence>
<keyword evidence="13" id="KW-0479">Metal-binding</keyword>
<name>A0A366D3D8_9GAMM</name>
<dbReference type="InterPro" id="IPR011712">
    <property type="entry name" value="Sig_transdc_His_kin_sub3_dim/P"/>
</dbReference>
<evidence type="ECO:0000256" key="5">
    <source>
        <dbReference type="ARBA" id="ARBA00012438"/>
    </source>
</evidence>
<keyword evidence="20" id="KW-0411">Iron-sulfur</keyword>
<dbReference type="GO" id="GO:0046872">
    <property type="term" value="F:metal ion binding"/>
    <property type="evidence" value="ECO:0007669"/>
    <property type="project" value="UniProtKB-KW"/>
</dbReference>
<evidence type="ECO:0000256" key="19">
    <source>
        <dbReference type="ARBA" id="ARBA00023012"/>
    </source>
</evidence>
<comment type="cofactor">
    <cofactor evidence="2">
        <name>[4Fe-4S] cluster</name>
        <dbReference type="ChEBI" id="CHEBI:49883"/>
    </cofactor>
</comment>
<evidence type="ECO:0000256" key="3">
    <source>
        <dbReference type="ARBA" id="ARBA00004496"/>
    </source>
</evidence>
<dbReference type="GO" id="GO:0051539">
    <property type="term" value="F:4 iron, 4 sulfur cluster binding"/>
    <property type="evidence" value="ECO:0007669"/>
    <property type="project" value="UniProtKB-KW"/>
</dbReference>
<evidence type="ECO:0000256" key="17">
    <source>
        <dbReference type="ARBA" id="ARBA00022989"/>
    </source>
</evidence>
<evidence type="ECO:0000256" key="9">
    <source>
        <dbReference type="ARBA" id="ARBA00022490"/>
    </source>
</evidence>
<keyword evidence="7" id="KW-1003">Cell membrane</keyword>
<dbReference type="GO" id="GO:0005886">
    <property type="term" value="C:plasma membrane"/>
    <property type="evidence" value="ECO:0007669"/>
    <property type="project" value="UniProtKB-SubCell"/>
</dbReference>
<evidence type="ECO:0000256" key="15">
    <source>
        <dbReference type="ARBA" id="ARBA00022777"/>
    </source>
</evidence>
<keyword evidence="8" id="KW-0004">4Fe-4S</keyword>
<evidence type="ECO:0000256" key="2">
    <source>
        <dbReference type="ARBA" id="ARBA00001966"/>
    </source>
</evidence>
<keyword evidence="10" id="KW-0597">Phosphoprotein</keyword>
<dbReference type="PRINTS" id="PR00344">
    <property type="entry name" value="BCTRLSENSOR"/>
</dbReference>
<feature type="transmembrane region" description="Helical" evidence="24">
    <location>
        <begin position="7"/>
        <end position="27"/>
    </location>
</feature>
<comment type="catalytic activity">
    <reaction evidence="1">
        <text>ATP + protein L-histidine = ADP + protein N-phospho-L-histidine.</text>
        <dbReference type="EC" id="2.7.13.3"/>
    </reaction>
</comment>
<dbReference type="InterPro" id="IPR017171">
    <property type="entry name" value="Sig_transdc_His_kinase_MctS"/>
</dbReference>
<dbReference type="AlphaFoldDB" id="A0A366D3D8"/>
<feature type="domain" description="Histidine kinase" evidence="25">
    <location>
        <begin position="253"/>
        <end position="449"/>
    </location>
</feature>
<evidence type="ECO:0000256" key="13">
    <source>
        <dbReference type="ARBA" id="ARBA00022723"/>
    </source>
</evidence>
<evidence type="ECO:0000256" key="23">
    <source>
        <dbReference type="ARBA" id="ARBA00030800"/>
    </source>
</evidence>
<dbReference type="GO" id="GO:0000155">
    <property type="term" value="F:phosphorelay sensor kinase activity"/>
    <property type="evidence" value="ECO:0007669"/>
    <property type="project" value="InterPro"/>
</dbReference>
<evidence type="ECO:0000256" key="10">
    <source>
        <dbReference type="ARBA" id="ARBA00022553"/>
    </source>
</evidence>
<dbReference type="Gene3D" id="3.30.450.20">
    <property type="entry name" value="PAS domain"/>
    <property type="match status" value="1"/>
</dbReference>
<evidence type="ECO:0000256" key="11">
    <source>
        <dbReference type="ARBA" id="ARBA00022679"/>
    </source>
</evidence>
<dbReference type="SMART" id="SM00387">
    <property type="entry name" value="HATPase_c"/>
    <property type="match status" value="1"/>
</dbReference>
<keyword evidence="18" id="KW-0408">Iron</keyword>
<dbReference type="Pfam" id="PF17200">
    <property type="entry name" value="sCache_2"/>
    <property type="match status" value="1"/>
</dbReference>
<keyword evidence="16" id="KW-0067">ATP-binding</keyword>
<evidence type="ECO:0000313" key="27">
    <source>
        <dbReference type="Proteomes" id="UP000252086"/>
    </source>
</evidence>
<keyword evidence="12 24" id="KW-0812">Transmembrane</keyword>
<keyword evidence="9" id="KW-0963">Cytoplasm</keyword>
<dbReference type="SUPFAM" id="SSF55874">
    <property type="entry name" value="ATPase domain of HSP90 chaperone/DNA topoisomerase II/histidine kinase"/>
    <property type="match status" value="1"/>
</dbReference>
<feature type="transmembrane region" description="Helical" evidence="24">
    <location>
        <begin position="203"/>
        <end position="226"/>
    </location>
</feature>
<dbReference type="PANTHER" id="PTHR24421">
    <property type="entry name" value="NITRATE/NITRITE SENSOR PROTEIN NARX-RELATED"/>
    <property type="match status" value="1"/>
</dbReference>
<comment type="subcellular location">
    <subcellularLocation>
        <location evidence="4">Cell membrane</location>
        <topology evidence="4">Multi-pass membrane protein</topology>
    </subcellularLocation>
    <subcellularLocation>
        <location evidence="3">Cytoplasm</location>
    </subcellularLocation>
</comment>
<keyword evidence="27" id="KW-1185">Reference proteome</keyword>
<dbReference type="InterPro" id="IPR050482">
    <property type="entry name" value="Sensor_HK_TwoCompSys"/>
</dbReference>
<evidence type="ECO:0000313" key="26">
    <source>
        <dbReference type="EMBL" id="RBO83798.1"/>
    </source>
</evidence>
<evidence type="ECO:0000256" key="22">
    <source>
        <dbReference type="ARBA" id="ARBA00024827"/>
    </source>
</evidence>
<evidence type="ECO:0000259" key="25">
    <source>
        <dbReference type="PROSITE" id="PS50109"/>
    </source>
</evidence>
<comment type="caution">
    <text evidence="26">The sequence shown here is derived from an EMBL/GenBank/DDBJ whole genome shotgun (WGS) entry which is preliminary data.</text>
</comment>
<protein>
    <recommendedName>
        <fullName evidence="6">Oxygen sensor histidine kinase NreB</fullName>
        <ecNumber evidence="5">2.7.13.3</ecNumber>
    </recommendedName>
    <alternativeName>
        <fullName evidence="23">Nitrogen regulation protein B</fullName>
    </alternativeName>
</protein>
<dbReference type="PROSITE" id="PS50109">
    <property type="entry name" value="HIS_KIN"/>
    <property type="match status" value="1"/>
</dbReference>
<evidence type="ECO:0000256" key="12">
    <source>
        <dbReference type="ARBA" id="ARBA00022692"/>
    </source>
</evidence>
<dbReference type="EMBL" id="QNRF01000003">
    <property type="protein sequence ID" value="RBO83798.1"/>
    <property type="molecule type" value="Genomic_DNA"/>
</dbReference>
<evidence type="ECO:0000256" key="7">
    <source>
        <dbReference type="ARBA" id="ARBA00022475"/>
    </source>
</evidence>
<dbReference type="InterPro" id="IPR003594">
    <property type="entry name" value="HATPase_dom"/>
</dbReference>
<evidence type="ECO:0000256" key="18">
    <source>
        <dbReference type="ARBA" id="ARBA00023004"/>
    </source>
</evidence>
<accession>A0A366D3D8</accession>
<gene>
    <name evidence="26" type="ORF">DFP76_10372</name>
</gene>
<evidence type="ECO:0000256" key="20">
    <source>
        <dbReference type="ARBA" id="ARBA00023014"/>
    </source>
</evidence>
<dbReference type="InterPro" id="IPR004358">
    <property type="entry name" value="Sig_transdc_His_kin-like_C"/>
</dbReference>
<dbReference type="SMART" id="SM01049">
    <property type="entry name" value="Cache_2"/>
    <property type="match status" value="1"/>
</dbReference>
<dbReference type="Pfam" id="PF02518">
    <property type="entry name" value="HATPase_c"/>
    <property type="match status" value="1"/>
</dbReference>
<dbReference type="EC" id="2.7.13.3" evidence="5"/>
<dbReference type="Proteomes" id="UP000252086">
    <property type="component" value="Unassembled WGS sequence"/>
</dbReference>
<keyword evidence="11" id="KW-0808">Transferase</keyword>
<keyword evidence="19" id="KW-0902">Two-component regulatory system</keyword>
<evidence type="ECO:0000256" key="21">
    <source>
        <dbReference type="ARBA" id="ARBA00023136"/>
    </source>
</evidence>
<comment type="function">
    <text evidence="22">Member of the two-component regulatory system NreB/NreC involved in the control of dissimilatory nitrate/nitrite reduction in response to oxygen. NreB functions as a direct oxygen sensor histidine kinase which is autophosphorylated, in the absence of oxygen, probably at the conserved histidine residue, and transfers its phosphate group probably to a conserved aspartate residue of NreC. NreB/NreC activates the expression of the nitrate (narGHJI) and nitrite (nir) reductase operons, as well as the putative nitrate transporter gene narT.</text>
</comment>
<sequence length="451" mass="50894">MGLKSKIILLAIAPLIVATTIITYLGLQSARDLASQELSIYEYNLVSAKKLALKNHVNIAMSAISPILENMALTEQEAQSQVKDILANLSYEDDGYFFAYEMTGVNLVHPTQPDFVGKNLWEFQDRSGNYLIQGLIKAAQAGGGYHRYIWEKPPLMIQEDKIGYVVAIDRWGWMMGTGLYLDDVYAELAKTQAIMNDNIQRSFISVIIVVVITVILVILLGLAINLHEHKLADSRLKEVAQRFMRLQVNERRGFSRELHDGINQLLVSCKFRIELAGKKLKREHDKDIVQLELAKASDVIGQTINEVRQISHNLRPTLLDDLGLDTALKALIDQFTERTGIDVVYHFQVSTKIPDEIEITLYRLTQESLTNIEKHAHANLIELQVWQSDRHIVFECLDDGRGFADKGESSSGIGLINMRERLELIGGDFILESQRGKGTKVHASLPLEKQF</sequence>
<dbReference type="GO" id="GO:0005737">
    <property type="term" value="C:cytoplasm"/>
    <property type="evidence" value="ECO:0007669"/>
    <property type="project" value="UniProtKB-SubCell"/>
</dbReference>